<feature type="transmembrane region" description="Helical" evidence="2">
    <location>
        <begin position="221"/>
        <end position="242"/>
    </location>
</feature>
<feature type="transmembrane region" description="Helical" evidence="2">
    <location>
        <begin position="193"/>
        <end position="214"/>
    </location>
</feature>
<feature type="transmembrane region" description="Helical" evidence="2">
    <location>
        <begin position="85"/>
        <end position="103"/>
    </location>
</feature>
<evidence type="ECO:0000256" key="1">
    <source>
        <dbReference type="SAM" id="MobiDB-lite"/>
    </source>
</evidence>
<feature type="compositionally biased region" description="Low complexity" evidence="1">
    <location>
        <begin position="9"/>
        <end position="19"/>
    </location>
</feature>
<feature type="region of interest" description="Disordered" evidence="1">
    <location>
        <begin position="1"/>
        <end position="34"/>
    </location>
</feature>
<proteinExistence type="predicted"/>
<dbReference type="InterPro" id="IPR021878">
    <property type="entry name" value="TgpA_N"/>
</dbReference>
<accession>A0ABT0ZYT8</accession>
<keyword evidence="5" id="KW-1185">Reference proteome</keyword>
<dbReference type="InterPro" id="IPR052901">
    <property type="entry name" value="Bact_TGase-like"/>
</dbReference>
<feature type="transmembrane region" description="Helical" evidence="2">
    <location>
        <begin position="170"/>
        <end position="187"/>
    </location>
</feature>
<dbReference type="SMART" id="SM00460">
    <property type="entry name" value="TGc"/>
    <property type="match status" value="1"/>
</dbReference>
<keyword evidence="2" id="KW-0812">Transmembrane</keyword>
<evidence type="ECO:0000256" key="2">
    <source>
        <dbReference type="SAM" id="Phobius"/>
    </source>
</evidence>
<feature type="compositionally biased region" description="Low complexity" evidence="1">
    <location>
        <begin position="554"/>
        <end position="563"/>
    </location>
</feature>
<evidence type="ECO:0000259" key="3">
    <source>
        <dbReference type="SMART" id="SM00460"/>
    </source>
</evidence>
<dbReference type="Gene3D" id="3.10.620.30">
    <property type="match status" value="1"/>
</dbReference>
<keyword evidence="2" id="KW-1133">Transmembrane helix</keyword>
<organism evidence="4 5">
    <name type="scientific">Pseudonocardia humida</name>
    <dbReference type="NCBI Taxonomy" id="2800819"/>
    <lineage>
        <taxon>Bacteria</taxon>
        <taxon>Bacillati</taxon>
        <taxon>Actinomycetota</taxon>
        <taxon>Actinomycetes</taxon>
        <taxon>Pseudonocardiales</taxon>
        <taxon>Pseudonocardiaceae</taxon>
        <taxon>Pseudonocardia</taxon>
    </lineage>
</organism>
<feature type="compositionally biased region" description="Acidic residues" evidence="1">
    <location>
        <begin position="564"/>
        <end position="579"/>
    </location>
</feature>
<sequence>MTTTVERNAGPAGPAPTGRRPTRPPTPTRPPLPWDTASAAGLAVLLAGAPVTAIVQGSVWPVQAAVAIIPVVVVGLLLHRLGTAAVVVGQLLTVLALLTVLFTEGGLLGFLPGPAALGEFGALLQRAGEQIDTSTAPVMPTPEIRFLVTGAFGLLAIGVYAAAVSTSAPAAAGVPLLAVFAVPAALADDLLPWWAMVAATAGFGLLLVTGAAAGRRRTGTGGIVVGVAVLAALAVGAGAGFVGTAGRFEGNGAGGDSTNSIGLSPFTALRGQLDQSAPVELFRVRGLDRPVYLRALTLREYVPGIGWQASPPAPGARLPGALPGESLAPGDQADIDIENVAFRDYWLPLYGEPLEVAGLPEDQWQYDSSAGTGYTIRPRAEEGWQQRALLPAPTADDLRAARGVDGVGPEYLDTTNVDDRVAAIAAQATSASAGGFDKAIALQDFFAGPASPFRYSLQTAPGNGDDALVEFLTIGRTGYCEQFASAMATMLRTVGVPSRVAVGFTGGTEIADYRSITTKDAHAWVEAWFPGIGWTTFDPTPLTDGRAITPPYVEQAQGQAAGEEASDLPDELSPEDDIDPQASPQQELEEQAAPATPPPTALEDENGGLPLWPFAVALLVVAVVGAPAGLRVLHRRTRMAAVRAGGPGAAAAAWSELLAESLDRHVPIPDTDTVRGAARRLVREHRLDEGAQQALRAIVTAVEASWYGGDHPAPGALDGAVRAVAAGIAAGSGLTLRQRLLPHSVVRRGALSRAATAEPAEPVGSAPGR</sequence>
<dbReference type="Proteomes" id="UP001165283">
    <property type="component" value="Unassembled WGS sequence"/>
</dbReference>
<name>A0ABT0ZYT8_9PSEU</name>
<keyword evidence="2" id="KW-0472">Membrane</keyword>
<dbReference type="InterPro" id="IPR038765">
    <property type="entry name" value="Papain-like_cys_pep_sf"/>
</dbReference>
<dbReference type="Pfam" id="PF01841">
    <property type="entry name" value="Transglut_core"/>
    <property type="match status" value="1"/>
</dbReference>
<feature type="compositionally biased region" description="Pro residues" evidence="1">
    <location>
        <begin position="23"/>
        <end position="33"/>
    </location>
</feature>
<dbReference type="InterPro" id="IPR002931">
    <property type="entry name" value="Transglutaminase-like"/>
</dbReference>
<feature type="transmembrane region" description="Helical" evidence="2">
    <location>
        <begin position="611"/>
        <end position="633"/>
    </location>
</feature>
<dbReference type="PANTHER" id="PTHR42736:SF1">
    <property type="entry name" value="PROTEIN-GLUTAMINE GAMMA-GLUTAMYLTRANSFERASE"/>
    <property type="match status" value="1"/>
</dbReference>
<comment type="caution">
    <text evidence="4">The sequence shown here is derived from an EMBL/GenBank/DDBJ whole genome shotgun (WGS) entry which is preliminary data.</text>
</comment>
<feature type="compositionally biased region" description="Low complexity" evidence="1">
    <location>
        <begin position="580"/>
        <end position="594"/>
    </location>
</feature>
<gene>
    <name evidence="4" type="ORF">KDL28_12535</name>
</gene>
<feature type="region of interest" description="Disordered" evidence="1">
    <location>
        <begin position="554"/>
        <end position="606"/>
    </location>
</feature>
<dbReference type="SUPFAM" id="SSF54001">
    <property type="entry name" value="Cysteine proteinases"/>
    <property type="match status" value="1"/>
</dbReference>
<feature type="transmembrane region" description="Helical" evidence="2">
    <location>
        <begin position="144"/>
        <end position="163"/>
    </location>
</feature>
<feature type="domain" description="Transglutaminase-like" evidence="3">
    <location>
        <begin position="472"/>
        <end position="541"/>
    </location>
</feature>
<dbReference type="Pfam" id="PF13559">
    <property type="entry name" value="DUF4129"/>
    <property type="match status" value="1"/>
</dbReference>
<evidence type="ECO:0000313" key="5">
    <source>
        <dbReference type="Proteomes" id="UP001165283"/>
    </source>
</evidence>
<dbReference type="Pfam" id="PF11992">
    <property type="entry name" value="TgpA_N"/>
    <property type="match status" value="1"/>
</dbReference>
<dbReference type="InterPro" id="IPR025403">
    <property type="entry name" value="TgpA-like_C"/>
</dbReference>
<protein>
    <submittedName>
        <fullName evidence="4">Transglutaminase domain-containing protein</fullName>
    </submittedName>
</protein>
<reference evidence="4" key="1">
    <citation type="submission" date="2021-04" db="EMBL/GenBank/DDBJ databases">
        <title>Pseudonocardia sp. nov., isolated from sandy soil of mangrove forest.</title>
        <authorList>
            <person name="Zan Z."/>
            <person name="Huang R."/>
            <person name="Liu W."/>
        </authorList>
    </citation>
    <scope>NUCLEOTIDE SEQUENCE</scope>
    <source>
        <strain evidence="4">S2-4</strain>
    </source>
</reference>
<feature type="transmembrane region" description="Helical" evidence="2">
    <location>
        <begin position="32"/>
        <end position="54"/>
    </location>
</feature>
<dbReference type="PANTHER" id="PTHR42736">
    <property type="entry name" value="PROTEIN-GLUTAMINE GAMMA-GLUTAMYLTRANSFERASE"/>
    <property type="match status" value="1"/>
</dbReference>
<evidence type="ECO:0000313" key="4">
    <source>
        <dbReference type="EMBL" id="MCO1655881.1"/>
    </source>
</evidence>
<dbReference type="EMBL" id="JAGSOV010000025">
    <property type="protein sequence ID" value="MCO1655881.1"/>
    <property type="molecule type" value="Genomic_DNA"/>
</dbReference>
<feature type="transmembrane region" description="Helical" evidence="2">
    <location>
        <begin position="60"/>
        <end position="78"/>
    </location>
</feature>
<dbReference type="RefSeq" id="WP_308215995.1">
    <property type="nucleotide sequence ID" value="NZ_JAGSOV010000025.1"/>
</dbReference>